<dbReference type="Gene3D" id="3.30.450.20">
    <property type="entry name" value="PAS domain"/>
    <property type="match status" value="1"/>
</dbReference>
<keyword evidence="1" id="KW-0732">Signal</keyword>
<dbReference type="Proteomes" id="UP001209878">
    <property type="component" value="Unassembled WGS sequence"/>
</dbReference>
<name>A0AAD9N8T2_RIDPI</name>
<feature type="signal peptide" evidence="1">
    <location>
        <begin position="1"/>
        <end position="22"/>
    </location>
</feature>
<protein>
    <submittedName>
        <fullName evidence="2">Uncharacterized protein</fullName>
    </submittedName>
</protein>
<dbReference type="AlphaFoldDB" id="A0AAD9N8T2"/>
<reference evidence="2" key="1">
    <citation type="journal article" date="2023" name="Mol. Biol. Evol.">
        <title>Third-Generation Sequencing Reveals the Adaptive Role of the Epigenome in Three Deep-Sea Polychaetes.</title>
        <authorList>
            <person name="Perez M."/>
            <person name="Aroh O."/>
            <person name="Sun Y."/>
            <person name="Lan Y."/>
            <person name="Juniper S.K."/>
            <person name="Young C.R."/>
            <person name="Angers B."/>
            <person name="Qian P.Y."/>
        </authorList>
    </citation>
    <scope>NUCLEOTIDE SEQUENCE</scope>
    <source>
        <strain evidence="2">R07B-5</strain>
    </source>
</reference>
<keyword evidence="3" id="KW-1185">Reference proteome</keyword>
<feature type="chain" id="PRO_5042080036" evidence="1">
    <location>
        <begin position="23"/>
        <end position="273"/>
    </location>
</feature>
<proteinExistence type="predicted"/>
<comment type="caution">
    <text evidence="2">The sequence shown here is derived from an EMBL/GenBank/DDBJ whole genome shotgun (WGS) entry which is preliminary data.</text>
</comment>
<gene>
    <name evidence="2" type="ORF">NP493_1605g00006</name>
</gene>
<evidence type="ECO:0000256" key="1">
    <source>
        <dbReference type="SAM" id="SignalP"/>
    </source>
</evidence>
<sequence>MDLTDACLGLLLYLVLLHPASARVDGRSRPGKGSGGRPRYLQMLLDLAGSDPSTALLEYIEYTRPDATNCSSAHLAQFGYTLPDDAYARFSDEESVAVRTANVFNNLFNVARGPAHNVDYNDAFYYSLARATVQGGGGVVYGSAIAFDVGQYSDERRQFCPYVYARDGKYYAKNLEVVSKGKRALNESAACRWFLNQRSADYSQLLWQHKDVCKRQMDSADAARRMNVSTVVTTPRQGQWTQPYVDCDGARAWVVTYSVPFFGCSRLNTLSFK</sequence>
<accession>A0AAD9N8T2</accession>
<dbReference type="EMBL" id="JAODUO010001605">
    <property type="protein sequence ID" value="KAK2161080.1"/>
    <property type="molecule type" value="Genomic_DNA"/>
</dbReference>
<evidence type="ECO:0000313" key="2">
    <source>
        <dbReference type="EMBL" id="KAK2161080.1"/>
    </source>
</evidence>
<evidence type="ECO:0000313" key="3">
    <source>
        <dbReference type="Proteomes" id="UP001209878"/>
    </source>
</evidence>
<organism evidence="2 3">
    <name type="scientific">Ridgeia piscesae</name>
    <name type="common">Tubeworm</name>
    <dbReference type="NCBI Taxonomy" id="27915"/>
    <lineage>
        <taxon>Eukaryota</taxon>
        <taxon>Metazoa</taxon>
        <taxon>Spiralia</taxon>
        <taxon>Lophotrochozoa</taxon>
        <taxon>Annelida</taxon>
        <taxon>Polychaeta</taxon>
        <taxon>Sedentaria</taxon>
        <taxon>Canalipalpata</taxon>
        <taxon>Sabellida</taxon>
        <taxon>Siboglinidae</taxon>
        <taxon>Ridgeia</taxon>
    </lineage>
</organism>